<keyword evidence="2" id="KW-1185">Reference proteome</keyword>
<dbReference type="OrthoDB" id="2997776at2759"/>
<reference evidence="1" key="1">
    <citation type="journal article" date="2020" name="Stud. Mycol.">
        <title>101 Dothideomycetes genomes: a test case for predicting lifestyles and emergence of pathogens.</title>
        <authorList>
            <person name="Haridas S."/>
            <person name="Albert R."/>
            <person name="Binder M."/>
            <person name="Bloem J."/>
            <person name="Labutti K."/>
            <person name="Salamov A."/>
            <person name="Andreopoulos B."/>
            <person name="Baker S."/>
            <person name="Barry K."/>
            <person name="Bills G."/>
            <person name="Bluhm B."/>
            <person name="Cannon C."/>
            <person name="Castanera R."/>
            <person name="Culley D."/>
            <person name="Daum C."/>
            <person name="Ezra D."/>
            <person name="Gonzalez J."/>
            <person name="Henrissat B."/>
            <person name="Kuo A."/>
            <person name="Liang C."/>
            <person name="Lipzen A."/>
            <person name="Lutzoni F."/>
            <person name="Magnuson J."/>
            <person name="Mondo S."/>
            <person name="Nolan M."/>
            <person name="Ohm R."/>
            <person name="Pangilinan J."/>
            <person name="Park H.-J."/>
            <person name="Ramirez L."/>
            <person name="Alfaro M."/>
            <person name="Sun H."/>
            <person name="Tritt A."/>
            <person name="Yoshinaga Y."/>
            <person name="Zwiers L.-H."/>
            <person name="Turgeon B."/>
            <person name="Goodwin S."/>
            <person name="Spatafora J."/>
            <person name="Crous P."/>
            <person name="Grigoriev I."/>
        </authorList>
    </citation>
    <scope>NUCLEOTIDE SEQUENCE</scope>
    <source>
        <strain evidence="1">CBS 122681</strain>
    </source>
</reference>
<protein>
    <submittedName>
        <fullName evidence="1">Uncharacterized protein</fullName>
    </submittedName>
</protein>
<dbReference type="AlphaFoldDB" id="A0A6A6T7J5"/>
<dbReference type="Proteomes" id="UP000799324">
    <property type="component" value="Unassembled WGS sequence"/>
</dbReference>
<evidence type="ECO:0000313" key="2">
    <source>
        <dbReference type="Proteomes" id="UP000799324"/>
    </source>
</evidence>
<proteinExistence type="predicted"/>
<gene>
    <name evidence="1" type="ORF">K491DRAFT_410331</name>
</gene>
<accession>A0A6A6T7J5</accession>
<sequence length="337" mass="39245">MGSHTLPADVVEDILDHLVDSIDQDPATQWTWGRRLSAHQKRRIELQFRNMWLPRLRVSLHYGVWYHYEYKLANLHTTKGEEIVHFALDPQDTHGGPDALDLEQLWTQQQSSHVYLRLGEGFLEKRNLGSWIVNDTGLPKLEVGAGGKDITFDWFGAMNALLREEALLRTTRENWLARDHPFISSLTTNNLIKHLVMDKQAALRISVLRYRHYRAGTVPVFHETSRQYHKQQPTVSRCEDTSGGCSCCSRTSAPDIFEIIAQEESVVPFIPGFEAWDPQKLTDAIAEEFSWRCVRCQGREDEEWRLQRKKAYLPQEAKIGEWERWVEGRLRRWDILG</sequence>
<evidence type="ECO:0000313" key="1">
    <source>
        <dbReference type="EMBL" id="KAF2655826.1"/>
    </source>
</evidence>
<organism evidence="1 2">
    <name type="scientific">Lophiostoma macrostomum CBS 122681</name>
    <dbReference type="NCBI Taxonomy" id="1314788"/>
    <lineage>
        <taxon>Eukaryota</taxon>
        <taxon>Fungi</taxon>
        <taxon>Dikarya</taxon>
        <taxon>Ascomycota</taxon>
        <taxon>Pezizomycotina</taxon>
        <taxon>Dothideomycetes</taxon>
        <taxon>Pleosporomycetidae</taxon>
        <taxon>Pleosporales</taxon>
        <taxon>Lophiostomataceae</taxon>
        <taxon>Lophiostoma</taxon>
    </lineage>
</organism>
<dbReference type="EMBL" id="MU004344">
    <property type="protein sequence ID" value="KAF2655826.1"/>
    <property type="molecule type" value="Genomic_DNA"/>
</dbReference>
<name>A0A6A6T7J5_9PLEO</name>